<evidence type="ECO:0000313" key="8">
    <source>
        <dbReference type="Proteomes" id="UP000829494"/>
    </source>
</evidence>
<dbReference type="Gene3D" id="1.20.1250.20">
    <property type="entry name" value="MFS general substrate transporter like domains"/>
    <property type="match status" value="2"/>
</dbReference>
<proteinExistence type="predicted"/>
<dbReference type="RefSeq" id="WP_003980474.1">
    <property type="nucleotide sequence ID" value="NZ_CP043497.1"/>
</dbReference>
<reference evidence="7 8" key="1">
    <citation type="submission" date="2022-03" db="EMBL/GenBank/DDBJ databases">
        <title>Complete genome of Streptomyces rimosus ssp. rimosus R7 (=ATCC 10970).</title>
        <authorList>
            <person name="Beganovic S."/>
            <person name="Ruckert C."/>
            <person name="Busche T."/>
            <person name="Kalinowski J."/>
            <person name="Wittmann C."/>
        </authorList>
    </citation>
    <scope>NUCLEOTIDE SEQUENCE [LARGE SCALE GENOMIC DNA]</scope>
    <source>
        <strain evidence="7 8">R7</strain>
    </source>
</reference>
<name>A0ABY3ZFM8_STRRM</name>
<dbReference type="Pfam" id="PF07690">
    <property type="entry name" value="MFS_1"/>
    <property type="match status" value="1"/>
</dbReference>
<evidence type="ECO:0000259" key="6">
    <source>
        <dbReference type="PROSITE" id="PS50850"/>
    </source>
</evidence>
<dbReference type="SUPFAM" id="SSF103473">
    <property type="entry name" value="MFS general substrate transporter"/>
    <property type="match status" value="1"/>
</dbReference>
<keyword evidence="2 5" id="KW-0812">Transmembrane</keyword>
<comment type="subcellular location">
    <subcellularLocation>
        <location evidence="1">Cell membrane</location>
        <topology evidence="1">Multi-pass membrane protein</topology>
    </subcellularLocation>
</comment>
<feature type="transmembrane region" description="Helical" evidence="5">
    <location>
        <begin position="82"/>
        <end position="108"/>
    </location>
</feature>
<keyword evidence="8" id="KW-1185">Reference proteome</keyword>
<feature type="transmembrane region" description="Helical" evidence="5">
    <location>
        <begin position="363"/>
        <end position="383"/>
    </location>
</feature>
<feature type="domain" description="Major facilitator superfamily (MFS) profile" evidence="6">
    <location>
        <begin position="11"/>
        <end position="415"/>
    </location>
</feature>
<evidence type="ECO:0000256" key="3">
    <source>
        <dbReference type="ARBA" id="ARBA00022989"/>
    </source>
</evidence>
<keyword evidence="4 5" id="KW-0472">Membrane</keyword>
<evidence type="ECO:0000313" key="7">
    <source>
        <dbReference type="EMBL" id="UNZ08280.1"/>
    </source>
</evidence>
<feature type="transmembrane region" description="Helical" evidence="5">
    <location>
        <begin position="161"/>
        <end position="183"/>
    </location>
</feature>
<evidence type="ECO:0000256" key="4">
    <source>
        <dbReference type="ARBA" id="ARBA00023136"/>
    </source>
</evidence>
<feature type="transmembrane region" description="Helical" evidence="5">
    <location>
        <begin position="389"/>
        <end position="407"/>
    </location>
</feature>
<feature type="transmembrane region" description="Helical" evidence="5">
    <location>
        <begin position="302"/>
        <end position="320"/>
    </location>
</feature>
<dbReference type="Proteomes" id="UP000829494">
    <property type="component" value="Chromosome"/>
</dbReference>
<feature type="transmembrane region" description="Helical" evidence="5">
    <location>
        <begin position="40"/>
        <end position="61"/>
    </location>
</feature>
<dbReference type="PANTHER" id="PTHR11662:SF399">
    <property type="entry name" value="FI19708P1-RELATED"/>
    <property type="match status" value="1"/>
</dbReference>
<dbReference type="EMBL" id="CP094298">
    <property type="protein sequence ID" value="UNZ08280.1"/>
    <property type="molecule type" value="Genomic_DNA"/>
</dbReference>
<evidence type="ECO:0000256" key="1">
    <source>
        <dbReference type="ARBA" id="ARBA00004651"/>
    </source>
</evidence>
<dbReference type="GeneID" id="66852567"/>
<dbReference type="InterPro" id="IPR011701">
    <property type="entry name" value="MFS"/>
</dbReference>
<accession>A0ABY3ZFM8</accession>
<protein>
    <submittedName>
        <fullName evidence="7">L-galactonate transporter</fullName>
    </submittedName>
</protein>
<evidence type="ECO:0000256" key="5">
    <source>
        <dbReference type="SAM" id="Phobius"/>
    </source>
</evidence>
<feature type="transmembrane region" description="Helical" evidence="5">
    <location>
        <begin position="227"/>
        <end position="248"/>
    </location>
</feature>
<organism evidence="7 8">
    <name type="scientific">Streptomyces rimosus subsp. rimosus</name>
    <dbReference type="NCBI Taxonomy" id="132474"/>
    <lineage>
        <taxon>Bacteria</taxon>
        <taxon>Bacillati</taxon>
        <taxon>Actinomycetota</taxon>
        <taxon>Actinomycetes</taxon>
        <taxon>Kitasatosporales</taxon>
        <taxon>Streptomycetaceae</taxon>
        <taxon>Streptomyces</taxon>
    </lineage>
</organism>
<feature type="transmembrane region" description="Helical" evidence="5">
    <location>
        <begin position="326"/>
        <end position="351"/>
    </location>
</feature>
<evidence type="ECO:0000256" key="2">
    <source>
        <dbReference type="ARBA" id="ARBA00022692"/>
    </source>
</evidence>
<gene>
    <name evidence="7" type="primary">yjjL2</name>
    <name evidence="7" type="ORF">SRIMR7_39625</name>
</gene>
<keyword evidence="3 5" id="KW-1133">Transmembrane helix</keyword>
<dbReference type="InterPro" id="IPR050382">
    <property type="entry name" value="MFS_Na/Anion_cotransporter"/>
</dbReference>
<dbReference type="PANTHER" id="PTHR11662">
    <property type="entry name" value="SOLUTE CARRIER FAMILY 17"/>
    <property type="match status" value="1"/>
</dbReference>
<feature type="transmembrane region" description="Helical" evidence="5">
    <location>
        <begin position="268"/>
        <end position="290"/>
    </location>
</feature>
<dbReference type="CDD" id="cd17319">
    <property type="entry name" value="MFS_ExuT_GudP_like"/>
    <property type="match status" value="1"/>
</dbReference>
<dbReference type="InterPro" id="IPR036259">
    <property type="entry name" value="MFS_trans_sf"/>
</dbReference>
<dbReference type="PROSITE" id="PS50850">
    <property type="entry name" value="MFS"/>
    <property type="match status" value="1"/>
</dbReference>
<dbReference type="InterPro" id="IPR020846">
    <property type="entry name" value="MFS_dom"/>
</dbReference>
<sequence length="433" mass="44934">MSSLGRARWGIGALLAGGLLVNFADRTVLSVAAPQLADEFGWSLSRLGVVLAAFSWSYGLVQLPAGALVDRIGVKWLNRVAVTLWGVASLLLAVAGGLGLIIVSRLLLGIAEGPFMLSAAKATATWFPTAERGRATALFDGATKLANVIGLPVLALVVSTWGWRAGFQFTGVLSLLFAAVWWWRYRDPAEHPRLGAAERAHLAAGGARVTDRPRGSVLRPVLRSGRLWTMALGFACYGYAINVVLTWMPEFFQRQFGTRTLGSGLYSAVPWIVATVAELALGGWLADRLVRGGRDPMKVRRTVLTCGLAVGASVGLAGTAPNGPAAMGWMSLSLGGLAVAAPAAWSLPGLLAPPGAVGAAGGLMNFANAAATTTGVVFTGWLAEVTGSFGAPFVFAAAVLGAGILLYRRLLAPRPGQAPAAAPRTEGDEALAL</sequence>